<name>A0A0S7WR63_UNCT6</name>
<reference evidence="2 3" key="1">
    <citation type="journal article" date="2015" name="Microbiome">
        <title>Genomic resolution of linkages in carbon, nitrogen, and sulfur cycling among widespread estuary sediment bacteria.</title>
        <authorList>
            <person name="Baker B.J."/>
            <person name="Lazar C.S."/>
            <person name="Teske A.P."/>
            <person name="Dick G.J."/>
        </authorList>
    </citation>
    <scope>NUCLEOTIDE SEQUENCE [LARGE SCALE GENOMIC DNA]</scope>
    <source>
        <strain evidence="2">DG_24</strain>
    </source>
</reference>
<dbReference type="Proteomes" id="UP000052008">
    <property type="component" value="Unassembled WGS sequence"/>
</dbReference>
<evidence type="ECO:0000256" key="1">
    <source>
        <dbReference type="SAM" id="Phobius"/>
    </source>
</evidence>
<organism evidence="2 3">
    <name type="scientific">candidate division TA06 bacterium DG_24</name>
    <dbReference type="NCBI Taxonomy" id="1703770"/>
    <lineage>
        <taxon>Bacteria</taxon>
        <taxon>Bacteria division TA06</taxon>
    </lineage>
</organism>
<protein>
    <recommendedName>
        <fullName evidence="4">Gingipain propeptide domain-containing protein</fullName>
    </recommendedName>
</protein>
<evidence type="ECO:0000313" key="2">
    <source>
        <dbReference type="EMBL" id="KPJ52685.1"/>
    </source>
</evidence>
<evidence type="ECO:0000313" key="3">
    <source>
        <dbReference type="Proteomes" id="UP000052008"/>
    </source>
</evidence>
<sequence length="216" mass="23160">MICLAHCAADRKNTIEYSQSGRGEKMIMGRITNRAIPLAAAMLVMLACGSWAMLWTPTGMERTPSPVEVEVLDATSAGTLLEIRVPGFSAEEIELAGEHYQLLTVPGAGRLTEEGRPAVPALAELVGVSACPGGAGWRSSSLKPSMRHTKDIRWCPSSVPLTVMPLRGGSSRSGAMRPCIGPMDGIPRSWCRSVRSAYGGMCVLRRLSARSPRPIR</sequence>
<dbReference type="AlphaFoldDB" id="A0A0S7WR63"/>
<proteinExistence type="predicted"/>
<feature type="transmembrane region" description="Helical" evidence="1">
    <location>
        <begin position="35"/>
        <end position="55"/>
    </location>
</feature>
<keyword evidence="1" id="KW-0812">Transmembrane</keyword>
<accession>A0A0S7WR63</accession>
<dbReference type="InterPro" id="IPR038490">
    <property type="entry name" value="Gingipain_propep_sf"/>
</dbReference>
<keyword evidence="1" id="KW-0472">Membrane</keyword>
<evidence type="ECO:0008006" key="4">
    <source>
        <dbReference type="Google" id="ProtNLM"/>
    </source>
</evidence>
<gene>
    <name evidence="2" type="ORF">AMJ39_07255</name>
</gene>
<dbReference type="Gene3D" id="2.60.40.3800">
    <property type="match status" value="1"/>
</dbReference>
<keyword evidence="1" id="KW-1133">Transmembrane helix</keyword>
<comment type="caution">
    <text evidence="2">The sequence shown here is derived from an EMBL/GenBank/DDBJ whole genome shotgun (WGS) entry which is preliminary data.</text>
</comment>
<dbReference type="EMBL" id="LIZS01000046">
    <property type="protein sequence ID" value="KPJ52685.1"/>
    <property type="molecule type" value="Genomic_DNA"/>
</dbReference>